<name>A0A317L7P9_9BACI</name>
<feature type="transmembrane region" description="Helical" evidence="1">
    <location>
        <begin position="59"/>
        <end position="77"/>
    </location>
</feature>
<evidence type="ECO:0000256" key="1">
    <source>
        <dbReference type="SAM" id="Phobius"/>
    </source>
</evidence>
<keyword evidence="1" id="KW-1133">Transmembrane helix</keyword>
<reference evidence="2 3" key="1">
    <citation type="submission" date="2018-05" db="EMBL/GenBank/DDBJ databases">
        <title>Genomic analysis of Gracilibacillus dipsosauri DD1 reveals novel features of a salt-tolerant amylase.</title>
        <authorList>
            <person name="Deutch C.E."/>
            <person name="Yang S."/>
        </authorList>
    </citation>
    <scope>NUCLEOTIDE SEQUENCE [LARGE SCALE GENOMIC DNA]</scope>
    <source>
        <strain evidence="2 3">DD1</strain>
    </source>
</reference>
<evidence type="ECO:0000313" key="3">
    <source>
        <dbReference type="Proteomes" id="UP000245624"/>
    </source>
</evidence>
<proteinExistence type="predicted"/>
<protein>
    <submittedName>
        <fullName evidence="2">Uncharacterized protein</fullName>
    </submittedName>
</protein>
<dbReference type="AlphaFoldDB" id="A0A317L7P9"/>
<dbReference type="RefSeq" id="WP_054860066.1">
    <property type="nucleotide sequence ID" value="NZ_QGTD01000004.1"/>
</dbReference>
<keyword evidence="1" id="KW-0472">Membrane</keyword>
<comment type="caution">
    <text evidence="2">The sequence shown here is derived from an EMBL/GenBank/DDBJ whole genome shotgun (WGS) entry which is preliminary data.</text>
</comment>
<dbReference type="Proteomes" id="UP000245624">
    <property type="component" value="Unassembled WGS sequence"/>
</dbReference>
<keyword evidence="1" id="KW-0812">Transmembrane</keyword>
<gene>
    <name evidence="2" type="ORF">DLJ74_02435</name>
</gene>
<evidence type="ECO:0000313" key="2">
    <source>
        <dbReference type="EMBL" id="PWU69809.1"/>
    </source>
</evidence>
<sequence length="78" mass="9201">MNKKEIPEELKERLEEFHVEIPQIPLKKNKLDQLADWICKPVKSPLEFLSIHEKSTIKLGLYPLFAIFILLLPTMFLI</sequence>
<dbReference type="OrthoDB" id="2736366at2"/>
<accession>A0A317L7P9</accession>
<keyword evidence="3" id="KW-1185">Reference proteome</keyword>
<organism evidence="2 3">
    <name type="scientific">Gracilibacillus dipsosauri</name>
    <dbReference type="NCBI Taxonomy" id="178340"/>
    <lineage>
        <taxon>Bacteria</taxon>
        <taxon>Bacillati</taxon>
        <taxon>Bacillota</taxon>
        <taxon>Bacilli</taxon>
        <taxon>Bacillales</taxon>
        <taxon>Bacillaceae</taxon>
        <taxon>Gracilibacillus</taxon>
    </lineage>
</organism>
<dbReference type="EMBL" id="QGTD01000004">
    <property type="protein sequence ID" value="PWU69809.1"/>
    <property type="molecule type" value="Genomic_DNA"/>
</dbReference>